<dbReference type="GO" id="GO:0051903">
    <property type="term" value="F:S-(hydroxymethyl)glutathione dehydrogenase [NAD(P)+] activity"/>
    <property type="evidence" value="ECO:0007669"/>
    <property type="project" value="TreeGrafter"/>
</dbReference>
<dbReference type="InterPro" id="IPR011032">
    <property type="entry name" value="GroES-like_sf"/>
</dbReference>
<dbReference type="GO" id="GO:0008270">
    <property type="term" value="F:zinc ion binding"/>
    <property type="evidence" value="ECO:0007669"/>
    <property type="project" value="InterPro"/>
</dbReference>
<evidence type="ECO:0000256" key="3">
    <source>
        <dbReference type="ARBA" id="ARBA00022833"/>
    </source>
</evidence>
<evidence type="ECO:0000313" key="9">
    <source>
        <dbReference type="EMBL" id="CAD7248849.1"/>
    </source>
</evidence>
<name>A0A7R8XKK9_9CRUS</name>
<dbReference type="InterPro" id="IPR002328">
    <property type="entry name" value="ADH_Zn_CS"/>
</dbReference>
<dbReference type="SUPFAM" id="SSF50129">
    <property type="entry name" value="GroES-like"/>
    <property type="match status" value="2"/>
</dbReference>
<dbReference type="GO" id="GO:0046294">
    <property type="term" value="P:formaldehyde catabolic process"/>
    <property type="evidence" value="ECO:0007669"/>
    <property type="project" value="TreeGrafter"/>
</dbReference>
<evidence type="ECO:0000256" key="5">
    <source>
        <dbReference type="ARBA" id="ARBA00023027"/>
    </source>
</evidence>
<dbReference type="InterPro" id="IPR013154">
    <property type="entry name" value="ADH-like_N"/>
</dbReference>
<evidence type="ECO:0000313" key="10">
    <source>
        <dbReference type="Proteomes" id="UP000677054"/>
    </source>
</evidence>
<evidence type="ECO:0000256" key="1">
    <source>
        <dbReference type="ARBA" id="ARBA00001947"/>
    </source>
</evidence>
<dbReference type="EMBL" id="CAJPEV010002023">
    <property type="protein sequence ID" value="CAG0895350.1"/>
    <property type="molecule type" value="Genomic_DNA"/>
</dbReference>
<keyword evidence="5" id="KW-0520">NAD</keyword>
<reference evidence="9" key="1">
    <citation type="submission" date="2020-11" db="EMBL/GenBank/DDBJ databases">
        <authorList>
            <person name="Tran Van P."/>
        </authorList>
    </citation>
    <scope>NUCLEOTIDE SEQUENCE</scope>
</reference>
<dbReference type="Pfam" id="PF00107">
    <property type="entry name" value="ADH_zinc_N"/>
    <property type="match status" value="1"/>
</dbReference>
<gene>
    <name evidence="9" type="ORF">DSTB1V02_LOCUS8656</name>
</gene>
<dbReference type="EMBL" id="LR901540">
    <property type="protein sequence ID" value="CAD7248849.1"/>
    <property type="molecule type" value="Genomic_DNA"/>
</dbReference>
<dbReference type="Proteomes" id="UP000677054">
    <property type="component" value="Unassembled WGS sequence"/>
</dbReference>
<keyword evidence="10" id="KW-1185">Reference proteome</keyword>
<evidence type="ECO:0000256" key="4">
    <source>
        <dbReference type="ARBA" id="ARBA00023002"/>
    </source>
</evidence>
<dbReference type="PANTHER" id="PTHR43880:SF12">
    <property type="entry name" value="ALCOHOL DEHYDROGENASE CLASS-3"/>
    <property type="match status" value="1"/>
</dbReference>
<keyword evidence="2 6" id="KW-0479">Metal-binding</keyword>
<feature type="domain" description="Alcohol dehydrogenase-like C-terminal" evidence="7">
    <location>
        <begin position="262"/>
        <end position="398"/>
    </location>
</feature>
<dbReference type="OrthoDB" id="417550at2759"/>
<dbReference type="GO" id="GO:0005829">
    <property type="term" value="C:cytosol"/>
    <property type="evidence" value="ECO:0007669"/>
    <property type="project" value="TreeGrafter"/>
</dbReference>
<evidence type="ECO:0000256" key="6">
    <source>
        <dbReference type="RuleBase" id="RU361277"/>
    </source>
</evidence>
<dbReference type="InterPro" id="IPR013149">
    <property type="entry name" value="ADH-like_C"/>
</dbReference>
<comment type="similarity">
    <text evidence="6">Belongs to the zinc-containing alcohol dehydrogenase family.</text>
</comment>
<dbReference type="Pfam" id="PF08240">
    <property type="entry name" value="ADH_N"/>
    <property type="match status" value="1"/>
</dbReference>
<dbReference type="SUPFAM" id="SSF51735">
    <property type="entry name" value="NAD(P)-binding Rossmann-fold domains"/>
    <property type="match status" value="1"/>
</dbReference>
<dbReference type="Gene3D" id="3.90.180.10">
    <property type="entry name" value="Medium-chain alcohol dehydrogenases, catalytic domain"/>
    <property type="match status" value="1"/>
</dbReference>
<accession>A0A7R8XKK9</accession>
<dbReference type="FunFam" id="3.40.50.720:FF:000003">
    <property type="entry name" value="S-(hydroxymethyl)glutathione dehydrogenase"/>
    <property type="match status" value="1"/>
</dbReference>
<keyword evidence="3 6" id="KW-0862">Zinc</keyword>
<dbReference type="PROSITE" id="PS00059">
    <property type="entry name" value="ADH_ZINC"/>
    <property type="match status" value="1"/>
</dbReference>
<organism evidence="9">
    <name type="scientific">Darwinula stevensoni</name>
    <dbReference type="NCBI Taxonomy" id="69355"/>
    <lineage>
        <taxon>Eukaryota</taxon>
        <taxon>Metazoa</taxon>
        <taxon>Ecdysozoa</taxon>
        <taxon>Arthropoda</taxon>
        <taxon>Crustacea</taxon>
        <taxon>Oligostraca</taxon>
        <taxon>Ostracoda</taxon>
        <taxon>Podocopa</taxon>
        <taxon>Podocopida</taxon>
        <taxon>Darwinulocopina</taxon>
        <taxon>Darwinuloidea</taxon>
        <taxon>Darwinulidae</taxon>
        <taxon>Darwinula</taxon>
    </lineage>
</organism>
<feature type="domain" description="Alcohol dehydrogenase-like N-terminal" evidence="8">
    <location>
        <begin position="71"/>
        <end position="199"/>
    </location>
</feature>
<evidence type="ECO:0008006" key="11">
    <source>
        <dbReference type="Google" id="ProtNLM"/>
    </source>
</evidence>
<comment type="cofactor">
    <cofactor evidence="1 6">
        <name>Zn(2+)</name>
        <dbReference type="ChEBI" id="CHEBI:29105"/>
    </cofactor>
</comment>
<dbReference type="PANTHER" id="PTHR43880">
    <property type="entry name" value="ALCOHOL DEHYDROGENASE"/>
    <property type="match status" value="1"/>
</dbReference>
<keyword evidence="4" id="KW-0560">Oxidoreductase</keyword>
<evidence type="ECO:0000259" key="7">
    <source>
        <dbReference type="Pfam" id="PF00107"/>
    </source>
</evidence>
<proteinExistence type="inferred from homology"/>
<sequence length="439" mass="47249">MRAAAWTVLPAEGGGRRIWHPARFFFCRVPISAQSEEGRDRERVIECLAAVAWEANQPLRIETVTVAPPKAHEVRVKIHSTGVCHTDASTLWGRDPEGPGGLFPTILGHEGAGVVESVGDGVTNVKPGDHVIPLWLPQCGRCRACGKTNLCENVWKMMGKGCLLDGTSRFACGGRTLYHYMGTSTFSGYTVLPDVSVVKVGAVFCPGFALDIVSDALPISPSARLDRACLLGCGIPTGYGSALNTAKVVEGSSVAVWGLGTIGLAAVMGARKAKAKRIIGVDINPNKFQIGKKFGCTEFVNPNDHGDRPIQDVLADMTDGGLDFTFECIGNIHTMASLPRRRAALESLQKGWGVSTIVGVAGRGLEVSFPPFQLLLGRKWTGSFFGDYRGDDLPGLVEEYLKGELMVDEFVTQELQLDDINKAFDSLREGRGLRSVVTF</sequence>
<dbReference type="Gene3D" id="3.40.50.720">
    <property type="entry name" value="NAD(P)-binding Rossmann-like Domain"/>
    <property type="match status" value="1"/>
</dbReference>
<evidence type="ECO:0000259" key="8">
    <source>
        <dbReference type="Pfam" id="PF08240"/>
    </source>
</evidence>
<dbReference type="AlphaFoldDB" id="A0A7R8XKK9"/>
<protein>
    <recommendedName>
        <fullName evidence="11">S-(hydroxymethyl)glutathione dehydrogenase</fullName>
    </recommendedName>
</protein>
<dbReference type="InterPro" id="IPR036291">
    <property type="entry name" value="NAD(P)-bd_dom_sf"/>
</dbReference>
<evidence type="ECO:0000256" key="2">
    <source>
        <dbReference type="ARBA" id="ARBA00022723"/>
    </source>
</evidence>